<comment type="similarity">
    <text evidence="3">Belongs to the FKBP-type PPIase family. Tig subfamily.</text>
</comment>
<comment type="caution">
    <text evidence="12">The sequence shown here is derived from an EMBL/GenBank/DDBJ whole genome shotgun (WGS) entry which is preliminary data.</text>
</comment>
<dbReference type="GO" id="GO:0051083">
    <property type="term" value="P:'de novo' cotranslational protein folding"/>
    <property type="evidence" value="ECO:0007669"/>
    <property type="project" value="TreeGrafter"/>
</dbReference>
<dbReference type="GO" id="GO:0043335">
    <property type="term" value="P:protein unfolding"/>
    <property type="evidence" value="ECO:0007669"/>
    <property type="project" value="TreeGrafter"/>
</dbReference>
<dbReference type="AlphaFoldDB" id="A0A0G0QAR0"/>
<reference evidence="12 13" key="1">
    <citation type="journal article" date="2015" name="Nature">
        <title>rRNA introns, odd ribosomes, and small enigmatic genomes across a large radiation of phyla.</title>
        <authorList>
            <person name="Brown C.T."/>
            <person name="Hug L.A."/>
            <person name="Thomas B.C."/>
            <person name="Sharon I."/>
            <person name="Castelle C.J."/>
            <person name="Singh A."/>
            <person name="Wilkins M.J."/>
            <person name="Williams K.H."/>
            <person name="Banfield J.F."/>
        </authorList>
    </citation>
    <scope>NUCLEOTIDE SEQUENCE [LARGE SCALE GENOMIC DNA]</scope>
</reference>
<dbReference type="EC" id="5.2.1.8" evidence="4"/>
<evidence type="ECO:0000256" key="5">
    <source>
        <dbReference type="ARBA" id="ARBA00016902"/>
    </source>
</evidence>
<dbReference type="PANTHER" id="PTHR30560:SF3">
    <property type="entry name" value="TRIGGER FACTOR-LIKE PROTEIN TIG, CHLOROPLASTIC"/>
    <property type="match status" value="1"/>
</dbReference>
<evidence type="ECO:0000259" key="11">
    <source>
        <dbReference type="Pfam" id="PF05698"/>
    </source>
</evidence>
<evidence type="ECO:0000313" key="13">
    <source>
        <dbReference type="Proteomes" id="UP000034325"/>
    </source>
</evidence>
<organism evidence="12 13">
    <name type="scientific">Candidatus Woesebacteria bacterium GW2011_GWA1_39_12</name>
    <dbReference type="NCBI Taxonomy" id="1618549"/>
    <lineage>
        <taxon>Bacteria</taxon>
        <taxon>Candidatus Woeseibacteriota</taxon>
    </lineage>
</organism>
<dbReference type="SUPFAM" id="SSF102735">
    <property type="entry name" value="Trigger factor ribosome-binding domain"/>
    <property type="match status" value="1"/>
</dbReference>
<feature type="domain" description="Trigger factor C-terminal" evidence="11">
    <location>
        <begin position="154"/>
        <end position="295"/>
    </location>
</feature>
<dbReference type="GO" id="GO:0043022">
    <property type="term" value="F:ribosome binding"/>
    <property type="evidence" value="ECO:0007669"/>
    <property type="project" value="TreeGrafter"/>
</dbReference>
<comment type="catalytic activity">
    <reaction evidence="1">
        <text>[protein]-peptidylproline (omega=180) = [protein]-peptidylproline (omega=0)</text>
        <dbReference type="Rhea" id="RHEA:16237"/>
        <dbReference type="Rhea" id="RHEA-COMP:10747"/>
        <dbReference type="Rhea" id="RHEA-COMP:10748"/>
        <dbReference type="ChEBI" id="CHEBI:83833"/>
        <dbReference type="ChEBI" id="CHEBI:83834"/>
        <dbReference type="EC" id="5.2.1.8"/>
    </reaction>
</comment>
<evidence type="ECO:0000256" key="7">
    <source>
        <dbReference type="ARBA" id="ARBA00023186"/>
    </source>
</evidence>
<keyword evidence="8" id="KW-0413">Isomerase</keyword>
<comment type="subcellular location">
    <subcellularLocation>
        <location evidence="2">Cytoplasm</location>
    </subcellularLocation>
</comment>
<evidence type="ECO:0000256" key="9">
    <source>
        <dbReference type="ARBA" id="ARBA00029986"/>
    </source>
</evidence>
<dbReference type="InterPro" id="IPR008881">
    <property type="entry name" value="Trigger_fac_ribosome-bd_bac"/>
</dbReference>
<dbReference type="PANTHER" id="PTHR30560">
    <property type="entry name" value="TRIGGER FACTOR CHAPERONE AND PEPTIDYL-PROLYL CIS/TRANS ISOMERASE"/>
    <property type="match status" value="1"/>
</dbReference>
<keyword evidence="6" id="KW-0697">Rotamase</keyword>
<accession>A0A0G0QAR0</accession>
<evidence type="ECO:0000256" key="4">
    <source>
        <dbReference type="ARBA" id="ARBA00013194"/>
    </source>
</evidence>
<dbReference type="InterPro" id="IPR037041">
    <property type="entry name" value="Trigger_fac_C_sf"/>
</dbReference>
<keyword evidence="7" id="KW-0143">Chaperone</keyword>
<dbReference type="GO" id="GO:0005737">
    <property type="term" value="C:cytoplasm"/>
    <property type="evidence" value="ECO:0007669"/>
    <property type="project" value="UniProtKB-SubCell"/>
</dbReference>
<dbReference type="Pfam" id="PF05697">
    <property type="entry name" value="Trigger_N"/>
    <property type="match status" value="1"/>
</dbReference>
<gene>
    <name evidence="12" type="ORF">UT23_C0001G0057</name>
</gene>
<dbReference type="InterPro" id="IPR008880">
    <property type="entry name" value="Trigger_fac_C"/>
</dbReference>
<dbReference type="InterPro" id="IPR036611">
    <property type="entry name" value="Trigger_fac_ribosome-bd_sf"/>
</dbReference>
<dbReference type="InterPro" id="IPR027304">
    <property type="entry name" value="Trigger_fact/SurA_dom_sf"/>
</dbReference>
<evidence type="ECO:0000256" key="6">
    <source>
        <dbReference type="ARBA" id="ARBA00023110"/>
    </source>
</evidence>
<evidence type="ECO:0000256" key="1">
    <source>
        <dbReference type="ARBA" id="ARBA00000971"/>
    </source>
</evidence>
<evidence type="ECO:0000256" key="2">
    <source>
        <dbReference type="ARBA" id="ARBA00004496"/>
    </source>
</evidence>
<dbReference type="EMBL" id="LBWA01000001">
    <property type="protein sequence ID" value="KKQ98776.1"/>
    <property type="molecule type" value="Genomic_DNA"/>
</dbReference>
<protein>
    <recommendedName>
        <fullName evidence="5">Trigger factor</fullName>
        <ecNumber evidence="4">5.2.1.8</ecNumber>
    </recommendedName>
    <alternativeName>
        <fullName evidence="9">PPIase</fullName>
    </alternativeName>
</protein>
<dbReference type="Gene3D" id="3.30.70.1050">
    <property type="entry name" value="Trigger factor ribosome-binding domain"/>
    <property type="match status" value="1"/>
</dbReference>
<dbReference type="GO" id="GO:0003755">
    <property type="term" value="F:peptidyl-prolyl cis-trans isomerase activity"/>
    <property type="evidence" value="ECO:0007669"/>
    <property type="project" value="UniProtKB-KW"/>
</dbReference>
<dbReference type="Proteomes" id="UP000034325">
    <property type="component" value="Unassembled WGS sequence"/>
</dbReference>
<feature type="domain" description="Trigger factor ribosome-binding bacterial" evidence="10">
    <location>
        <begin position="19"/>
        <end position="136"/>
    </location>
</feature>
<sequence>MPKLKSPKSETESIESVIAKSDDGTIQITFTIPYEKIQKSREDAAQELGKDIEVPGFRRGMATLEKVIEHIPQNTLLEKTLSKILPKLVTDSISKYKIKPAIYPRFELVKAQDGEDWQVRAVTCEIPKIELNDYKKDISGINRAKSLWIPGKDKEKKEPSREEKEQQILKTLLEKINLKIPKILIDEEANSRLAKLLERLEKLGLSLESYLASINKTGETLRLEYEKQASDAISVDLILSEVAQKENLSIEAKDVEAALNAAQADPKLSKELDTPERRRFIEAILRRRKALDYLTALN</sequence>
<dbReference type="GO" id="GO:0015031">
    <property type="term" value="P:protein transport"/>
    <property type="evidence" value="ECO:0007669"/>
    <property type="project" value="InterPro"/>
</dbReference>
<dbReference type="InterPro" id="IPR005215">
    <property type="entry name" value="Trig_fac"/>
</dbReference>
<evidence type="ECO:0000259" key="10">
    <source>
        <dbReference type="Pfam" id="PF05697"/>
    </source>
</evidence>
<proteinExistence type="inferred from homology"/>
<evidence type="ECO:0000256" key="3">
    <source>
        <dbReference type="ARBA" id="ARBA00005464"/>
    </source>
</evidence>
<evidence type="ECO:0000256" key="8">
    <source>
        <dbReference type="ARBA" id="ARBA00023235"/>
    </source>
</evidence>
<dbReference type="Pfam" id="PF05698">
    <property type="entry name" value="Trigger_C"/>
    <property type="match status" value="1"/>
</dbReference>
<dbReference type="GO" id="GO:0044183">
    <property type="term" value="F:protein folding chaperone"/>
    <property type="evidence" value="ECO:0007669"/>
    <property type="project" value="TreeGrafter"/>
</dbReference>
<dbReference type="Gene3D" id="1.10.3120.10">
    <property type="entry name" value="Trigger factor, C-terminal domain"/>
    <property type="match status" value="1"/>
</dbReference>
<name>A0A0G0QAR0_9BACT</name>
<dbReference type="SUPFAM" id="SSF109998">
    <property type="entry name" value="Triger factor/SurA peptide-binding domain-like"/>
    <property type="match status" value="1"/>
</dbReference>
<evidence type="ECO:0000313" key="12">
    <source>
        <dbReference type="EMBL" id="KKQ98776.1"/>
    </source>
</evidence>